<organism evidence="1 2">
    <name type="scientific">Anthostomella pinea</name>
    <dbReference type="NCBI Taxonomy" id="933095"/>
    <lineage>
        <taxon>Eukaryota</taxon>
        <taxon>Fungi</taxon>
        <taxon>Dikarya</taxon>
        <taxon>Ascomycota</taxon>
        <taxon>Pezizomycotina</taxon>
        <taxon>Sordariomycetes</taxon>
        <taxon>Xylariomycetidae</taxon>
        <taxon>Xylariales</taxon>
        <taxon>Xylariaceae</taxon>
        <taxon>Anthostomella</taxon>
    </lineage>
</organism>
<dbReference type="Proteomes" id="UP001295740">
    <property type="component" value="Unassembled WGS sequence"/>
</dbReference>
<sequence length="291" mass="32272">MAFAFDSRLARLELFQGSESAPRGEANVNLQPIGSGRWSSATPSWQPLEQPQALIPLQQLHHEFNYQGPANNHRYSGYQGNLSLSGNQSANIQESESMSVYITNLPLDCDAHMLLAAIRGVGKIFACNVGPPDTNHSTACAKVVFFERAETGRLLDKVSRGEFRVGNYLPHVTMNRTRVQAEGPSNRSRVILVSGPAEIINRPYLEALFQRHCYYNMDEVLNVMEGAGGLPAFLEFRFSSWRAQASKAFEVCEKARQGIAKFTAGMSDEEKTLWRSARVRWGQDPCAGEGS</sequence>
<evidence type="ECO:0000313" key="1">
    <source>
        <dbReference type="EMBL" id="CAJ2509028.1"/>
    </source>
</evidence>
<proteinExistence type="predicted"/>
<evidence type="ECO:0000313" key="2">
    <source>
        <dbReference type="Proteomes" id="UP001295740"/>
    </source>
</evidence>
<reference evidence="1" key="1">
    <citation type="submission" date="2023-10" db="EMBL/GenBank/DDBJ databases">
        <authorList>
            <person name="Hackl T."/>
        </authorList>
    </citation>
    <scope>NUCLEOTIDE SEQUENCE</scope>
</reference>
<dbReference type="AlphaFoldDB" id="A0AAI8VR12"/>
<dbReference type="InterPro" id="IPR012677">
    <property type="entry name" value="Nucleotide-bd_a/b_plait_sf"/>
</dbReference>
<dbReference type="SUPFAM" id="SSF54928">
    <property type="entry name" value="RNA-binding domain, RBD"/>
    <property type="match status" value="1"/>
</dbReference>
<dbReference type="Gene3D" id="3.30.70.330">
    <property type="match status" value="1"/>
</dbReference>
<gene>
    <name evidence="1" type="ORF">KHLLAP_LOCUS9496</name>
</gene>
<protein>
    <submittedName>
        <fullName evidence="1">Uu.00g140540.m01.CDS01</fullName>
    </submittedName>
</protein>
<dbReference type="InterPro" id="IPR035979">
    <property type="entry name" value="RBD_domain_sf"/>
</dbReference>
<comment type="caution">
    <text evidence="1">The sequence shown here is derived from an EMBL/GenBank/DDBJ whole genome shotgun (WGS) entry which is preliminary data.</text>
</comment>
<dbReference type="GO" id="GO:0003676">
    <property type="term" value="F:nucleic acid binding"/>
    <property type="evidence" value="ECO:0007669"/>
    <property type="project" value="InterPro"/>
</dbReference>
<dbReference type="EMBL" id="CAUWAG010000012">
    <property type="protein sequence ID" value="CAJ2509028.1"/>
    <property type="molecule type" value="Genomic_DNA"/>
</dbReference>
<accession>A0AAI8VR12</accession>
<keyword evidence="2" id="KW-1185">Reference proteome</keyword>
<dbReference type="CDD" id="cd00590">
    <property type="entry name" value="RRM_SF"/>
    <property type="match status" value="1"/>
</dbReference>
<name>A0AAI8VR12_9PEZI</name>